<evidence type="ECO:0000313" key="3">
    <source>
        <dbReference type="Proteomes" id="UP000029226"/>
    </source>
</evidence>
<comment type="caution">
    <text evidence="2">The sequence shown here is derived from an EMBL/GenBank/DDBJ whole genome shotgun (WGS) entry which is preliminary data.</text>
</comment>
<protein>
    <submittedName>
        <fullName evidence="2">Uncharacterized protein</fullName>
    </submittedName>
</protein>
<dbReference type="AlphaFoldDB" id="A0A090QZJ1"/>
<accession>A0A090QZJ1</accession>
<organism evidence="2 3">
    <name type="scientific">Nonlabens ulvanivorans</name>
    <name type="common">Persicivirga ulvanivorans</name>
    <dbReference type="NCBI Taxonomy" id="906888"/>
    <lineage>
        <taxon>Bacteria</taxon>
        <taxon>Pseudomonadati</taxon>
        <taxon>Bacteroidota</taxon>
        <taxon>Flavobacteriia</taxon>
        <taxon>Flavobacteriales</taxon>
        <taxon>Flavobacteriaceae</taxon>
        <taxon>Nonlabens</taxon>
    </lineage>
</organism>
<evidence type="ECO:0000256" key="1">
    <source>
        <dbReference type="SAM" id="SignalP"/>
    </source>
</evidence>
<dbReference type="EMBL" id="BBMM01000007">
    <property type="protein sequence ID" value="GAL00852.1"/>
    <property type="molecule type" value="Genomic_DNA"/>
</dbReference>
<dbReference type="Proteomes" id="UP000029226">
    <property type="component" value="Unassembled WGS sequence"/>
</dbReference>
<reference evidence="2 3" key="1">
    <citation type="journal article" date="2014" name="Genome Announc.">
        <title>Draft Genome Sequences of Marine Flavobacterium Nonlabens Strains NR17, NR24, NR27, NR32, NR33, and Ara13.</title>
        <authorList>
            <person name="Nakanishi M."/>
            <person name="Meirelles P."/>
            <person name="Suzuki R."/>
            <person name="Takatani N."/>
            <person name="Mino S."/>
            <person name="Suda W."/>
            <person name="Oshima K."/>
            <person name="Hattori M."/>
            <person name="Ohkuma M."/>
            <person name="Hosokawa M."/>
            <person name="Miyashita K."/>
            <person name="Thompson F.L."/>
            <person name="Niwa A."/>
            <person name="Sawabe T."/>
            <person name="Sawabe T."/>
        </authorList>
    </citation>
    <scope>NUCLEOTIDE SEQUENCE [LARGE SCALE GENOMIC DNA]</scope>
    <source>
        <strain evidence="3">JCM19314</strain>
    </source>
</reference>
<feature type="signal peptide" evidence="1">
    <location>
        <begin position="1"/>
        <end position="20"/>
    </location>
</feature>
<evidence type="ECO:0000313" key="2">
    <source>
        <dbReference type="EMBL" id="GAL00852.1"/>
    </source>
</evidence>
<proteinExistence type="predicted"/>
<gene>
    <name evidence="2" type="ORF">JCM19314_78</name>
</gene>
<feature type="chain" id="PRO_5001863383" evidence="1">
    <location>
        <begin position="21"/>
        <end position="38"/>
    </location>
</feature>
<sequence>MKKLLLLTLSLLFTATIATAQEFAMTDGSFVTCSGGFY</sequence>
<keyword evidence="1" id="KW-0732">Signal</keyword>
<name>A0A090QZJ1_NONUL</name>